<proteinExistence type="predicted"/>
<gene>
    <name evidence="1" type="ORF">NAES01612_LOCUS18728</name>
</gene>
<accession>A0A7S4P4B8</accession>
<sequence length="255" mass="29733">MLNFLKLFHNTCKKTKEMRKLFNTISPFPSVLPSLLFGRIKKDVSLFYTTPYENLRRVNIMGEIIKVSELSVYETEREGQERGGKEKISLLFSLLSLLDLFHACPEHVLHQIISLKGEGGGQSSLSAKILLAMQKEYERREVREILTVPASTSSLSNRMQQTQDLVTNSYENTLIPLLSSTRSETEKIEKLLKKSKQLSDEWWNQPAAHLTPEVRVEGYRLSDWEGRWKELCHATQQQQLQQQQQRQYQRQQQQH</sequence>
<dbReference type="EMBL" id="HBKR01028704">
    <property type="protein sequence ID" value="CAE2322874.1"/>
    <property type="molecule type" value="Transcribed_RNA"/>
</dbReference>
<reference evidence="1" key="1">
    <citation type="submission" date="2021-01" db="EMBL/GenBank/DDBJ databases">
        <authorList>
            <person name="Corre E."/>
            <person name="Pelletier E."/>
            <person name="Niang G."/>
            <person name="Scheremetjew M."/>
            <person name="Finn R."/>
            <person name="Kale V."/>
            <person name="Holt S."/>
            <person name="Cochrane G."/>
            <person name="Meng A."/>
            <person name="Brown T."/>
            <person name="Cohen L."/>
        </authorList>
    </citation>
    <scope>NUCLEOTIDE SEQUENCE</scope>
    <source>
        <strain evidence="1">SoJaBio B1-5/56/2</strain>
    </source>
</reference>
<evidence type="ECO:0000313" key="1">
    <source>
        <dbReference type="EMBL" id="CAE2322874.1"/>
    </source>
</evidence>
<dbReference type="GO" id="GO:0051225">
    <property type="term" value="P:spindle assembly"/>
    <property type="evidence" value="ECO:0007669"/>
    <property type="project" value="InterPro"/>
</dbReference>
<dbReference type="InterPro" id="IPR029131">
    <property type="entry name" value="HAUS5"/>
</dbReference>
<dbReference type="Pfam" id="PF14817">
    <property type="entry name" value="HAUS5"/>
    <property type="match status" value="1"/>
</dbReference>
<organism evidence="1">
    <name type="scientific">Paramoeba aestuarina</name>
    <dbReference type="NCBI Taxonomy" id="180227"/>
    <lineage>
        <taxon>Eukaryota</taxon>
        <taxon>Amoebozoa</taxon>
        <taxon>Discosea</taxon>
        <taxon>Flabellinia</taxon>
        <taxon>Dactylopodida</taxon>
        <taxon>Paramoebidae</taxon>
        <taxon>Paramoeba</taxon>
    </lineage>
</organism>
<protein>
    <submittedName>
        <fullName evidence="1">Uncharacterized protein</fullName>
    </submittedName>
</protein>
<dbReference type="GO" id="GO:0070652">
    <property type="term" value="C:HAUS complex"/>
    <property type="evidence" value="ECO:0007669"/>
    <property type="project" value="InterPro"/>
</dbReference>
<name>A0A7S4P4B8_9EUKA</name>
<dbReference type="AlphaFoldDB" id="A0A7S4P4B8"/>